<proteinExistence type="predicted"/>
<name>A0A1U9MBU7_9HYPH</name>
<dbReference type="InterPro" id="IPR003795">
    <property type="entry name" value="DUF192"/>
</dbReference>
<accession>A0A1U9MBU7</accession>
<dbReference type="Pfam" id="PF02643">
    <property type="entry name" value="DUF192"/>
    <property type="match status" value="1"/>
</dbReference>
<dbReference type="AlphaFoldDB" id="A0A1U9MBU7"/>
<dbReference type="PANTHER" id="PTHR37953:SF1">
    <property type="entry name" value="UPF0127 PROTEIN MJ1496"/>
    <property type="match status" value="1"/>
</dbReference>
<keyword evidence="2" id="KW-1185">Reference proteome</keyword>
<organism evidence="1 2">
    <name type="scientific">Bartonella apihabitans</name>
    <dbReference type="NCBI Taxonomy" id="2750929"/>
    <lineage>
        <taxon>Bacteria</taxon>
        <taxon>Pseudomonadati</taxon>
        <taxon>Pseudomonadota</taxon>
        <taxon>Alphaproteobacteria</taxon>
        <taxon>Hyphomicrobiales</taxon>
        <taxon>Bartonellaceae</taxon>
        <taxon>Bartonella</taxon>
    </lineage>
</organism>
<evidence type="ECO:0008006" key="3">
    <source>
        <dbReference type="Google" id="ProtNLM"/>
    </source>
</evidence>
<dbReference type="Gene3D" id="2.60.120.1140">
    <property type="entry name" value="Protein of unknown function DUF192"/>
    <property type="match status" value="1"/>
</dbReference>
<reference evidence="1 2" key="1">
    <citation type="submission" date="2016-11" db="EMBL/GenBank/DDBJ databases">
        <title>Comparative genomics of Bartonella apis.</title>
        <authorList>
            <person name="Engel P."/>
        </authorList>
    </citation>
    <scope>NUCLEOTIDE SEQUENCE [LARGE SCALE GENOMIC DNA]</scope>
    <source>
        <strain evidence="1 2">BBC0178</strain>
    </source>
</reference>
<dbReference type="KEGG" id="bapa:BBC0178_013080"/>
<dbReference type="OrthoDB" id="9808290at2"/>
<dbReference type="Proteomes" id="UP000189660">
    <property type="component" value="Chromosome"/>
</dbReference>
<dbReference type="PANTHER" id="PTHR37953">
    <property type="entry name" value="UPF0127 PROTEIN MJ1496"/>
    <property type="match status" value="1"/>
</dbReference>
<evidence type="ECO:0000313" key="1">
    <source>
        <dbReference type="EMBL" id="AQT42774.1"/>
    </source>
</evidence>
<gene>
    <name evidence="1" type="ORF">BBC0178_013080</name>
</gene>
<dbReference type="InterPro" id="IPR038695">
    <property type="entry name" value="Saro_0823-like_sf"/>
</dbReference>
<protein>
    <recommendedName>
        <fullName evidence="3">DUF192 domain-containing protein</fullName>
    </recommendedName>
</protein>
<dbReference type="EMBL" id="CP015820">
    <property type="protein sequence ID" value="AQT42774.1"/>
    <property type="molecule type" value="Genomic_DNA"/>
</dbReference>
<dbReference type="RefSeq" id="WP_078039586.1">
    <property type="nucleotide sequence ID" value="NZ_CP015820.1"/>
</dbReference>
<sequence>MKSLVAGFIFLLFTMGQGVYAQEPMRLPVDRAPLVIITDSGKISYNVEVAKTPEENEAGLMYRADFPSDRAMLFVFPGIRIVTMWMANTPLPLDMVFLDDKGIIVSIAENAVPYSTKIVSSHVAAAFTIELNAGEVRKNDIKIGQKVVHPAICGECKVD</sequence>
<evidence type="ECO:0000313" key="2">
    <source>
        <dbReference type="Proteomes" id="UP000189660"/>
    </source>
</evidence>